<accession>A0A1Y1HR68</accession>
<dbReference type="SUPFAM" id="SSF158745">
    <property type="entry name" value="LanC-like"/>
    <property type="match status" value="1"/>
</dbReference>
<evidence type="ECO:0000256" key="2">
    <source>
        <dbReference type="PIRSR" id="PIRSR607822-1"/>
    </source>
</evidence>
<dbReference type="GO" id="GO:0031179">
    <property type="term" value="P:peptide modification"/>
    <property type="evidence" value="ECO:0007669"/>
    <property type="project" value="InterPro"/>
</dbReference>
<dbReference type="InterPro" id="IPR020464">
    <property type="entry name" value="LanC-like_prot_euk"/>
</dbReference>
<feature type="binding site" evidence="2">
    <location>
        <position position="330"/>
    </location>
    <ligand>
        <name>Zn(2+)</name>
        <dbReference type="ChEBI" id="CHEBI:29105"/>
    </ligand>
</feature>
<dbReference type="Gene3D" id="1.50.10.10">
    <property type="match status" value="1"/>
</dbReference>
<feature type="binding site" evidence="2">
    <location>
        <position position="329"/>
    </location>
    <ligand>
        <name>Zn(2+)</name>
        <dbReference type="ChEBI" id="CHEBI:29105"/>
    </ligand>
</feature>
<evidence type="ECO:0000313" key="4">
    <source>
        <dbReference type="Proteomes" id="UP000054558"/>
    </source>
</evidence>
<keyword evidence="2" id="KW-0862">Zinc</keyword>
<dbReference type="Pfam" id="PF05147">
    <property type="entry name" value="LANC_like"/>
    <property type="match status" value="1"/>
</dbReference>
<dbReference type="InterPro" id="IPR012341">
    <property type="entry name" value="6hp_glycosidase-like_sf"/>
</dbReference>
<dbReference type="PRINTS" id="PR01951">
    <property type="entry name" value="LANCEUKARYTE"/>
</dbReference>
<dbReference type="OrthoDB" id="10257263at2759"/>
<evidence type="ECO:0000313" key="3">
    <source>
        <dbReference type="EMBL" id="GAQ79086.1"/>
    </source>
</evidence>
<dbReference type="SMART" id="SM01260">
    <property type="entry name" value="LANC_like"/>
    <property type="match status" value="1"/>
</dbReference>
<dbReference type="PANTHER" id="PTHR12736:SF7">
    <property type="entry name" value="LANC-LIKE PROTEIN 3"/>
    <property type="match status" value="1"/>
</dbReference>
<gene>
    <name evidence="3" type="ORF">KFL_000240170</name>
</gene>
<dbReference type="CDD" id="cd04794">
    <property type="entry name" value="euk_LANCL"/>
    <property type="match status" value="1"/>
</dbReference>
<comment type="similarity">
    <text evidence="1">Belongs to the LanC-like protein family.</text>
</comment>
<dbReference type="GO" id="GO:0005975">
    <property type="term" value="P:carbohydrate metabolic process"/>
    <property type="evidence" value="ECO:0007669"/>
    <property type="project" value="InterPro"/>
</dbReference>
<keyword evidence="2" id="KW-0479">Metal-binding</keyword>
<dbReference type="PRINTS" id="PR01950">
    <property type="entry name" value="LANCSUPER"/>
</dbReference>
<evidence type="ECO:0000256" key="1">
    <source>
        <dbReference type="ARBA" id="ARBA00007179"/>
    </source>
</evidence>
<dbReference type="InterPro" id="IPR007822">
    <property type="entry name" value="LANC-like"/>
</dbReference>
<dbReference type="Proteomes" id="UP000054558">
    <property type="component" value="Unassembled WGS sequence"/>
</dbReference>
<proteinExistence type="inferred from homology"/>
<dbReference type="PANTHER" id="PTHR12736">
    <property type="entry name" value="LANC-LIKE PROTEIN"/>
    <property type="match status" value="1"/>
</dbReference>
<dbReference type="GO" id="GO:0005886">
    <property type="term" value="C:plasma membrane"/>
    <property type="evidence" value="ECO:0000318"/>
    <property type="project" value="GO_Central"/>
</dbReference>
<name>A0A1Y1HR68_KLENI</name>
<protein>
    <submittedName>
        <fullName evidence="3">Uncharacterized protein</fullName>
    </submittedName>
</protein>
<dbReference type="OMA" id="LSLYFEW"/>
<reference evidence="3 4" key="1">
    <citation type="journal article" date="2014" name="Nat. Commun.">
        <title>Klebsormidium flaccidum genome reveals primary factors for plant terrestrial adaptation.</title>
        <authorList>
            <person name="Hori K."/>
            <person name="Maruyama F."/>
            <person name="Fujisawa T."/>
            <person name="Togashi T."/>
            <person name="Yamamoto N."/>
            <person name="Seo M."/>
            <person name="Sato S."/>
            <person name="Yamada T."/>
            <person name="Mori H."/>
            <person name="Tajima N."/>
            <person name="Moriyama T."/>
            <person name="Ikeuchi M."/>
            <person name="Watanabe M."/>
            <person name="Wada H."/>
            <person name="Kobayashi K."/>
            <person name="Saito M."/>
            <person name="Masuda T."/>
            <person name="Sasaki-Sekimoto Y."/>
            <person name="Mashiguchi K."/>
            <person name="Awai K."/>
            <person name="Shimojima M."/>
            <person name="Masuda S."/>
            <person name="Iwai M."/>
            <person name="Nobusawa T."/>
            <person name="Narise T."/>
            <person name="Kondo S."/>
            <person name="Saito H."/>
            <person name="Sato R."/>
            <person name="Murakawa M."/>
            <person name="Ihara Y."/>
            <person name="Oshima-Yamada Y."/>
            <person name="Ohtaka K."/>
            <person name="Satoh M."/>
            <person name="Sonobe K."/>
            <person name="Ishii M."/>
            <person name="Ohtani R."/>
            <person name="Kanamori-Sato M."/>
            <person name="Honoki R."/>
            <person name="Miyazaki D."/>
            <person name="Mochizuki H."/>
            <person name="Umetsu J."/>
            <person name="Higashi K."/>
            <person name="Shibata D."/>
            <person name="Kamiya Y."/>
            <person name="Sato N."/>
            <person name="Nakamura Y."/>
            <person name="Tabata S."/>
            <person name="Ida S."/>
            <person name="Kurokawa K."/>
            <person name="Ohta H."/>
        </authorList>
    </citation>
    <scope>NUCLEOTIDE SEQUENCE [LARGE SCALE GENOMIC DNA]</scope>
    <source>
        <strain evidence="3 4">NIES-2285</strain>
    </source>
</reference>
<dbReference type="GO" id="GO:0046872">
    <property type="term" value="F:metal ion binding"/>
    <property type="evidence" value="ECO:0007669"/>
    <property type="project" value="UniProtKB-KW"/>
</dbReference>
<sequence>MAGDFRHFSTSLLNRYASAALDVLARRAFTKHACALIDRIVSETWTGAHGDAGRVRDPYVYTGSGGTAFLLLKSTLAATHPNDLETCMEIVEECAKVAGMIREHPSFLLGQPGVYALGAVAAFHAGKRDAQNVYLRMLLQAGHMPNLATPSLLCNSDPPDELLYGRAGFLWSALFLNTHLGQGTIPESVTQPIVSSILADGRACARGSEWPLMYKWHGKRYLGAAHGVAGIMHVLLHFPLSDTDLSDVRKTLHQLLRTRLPSGNYPTVVGETSDVRVQWCHGAAGVALTLCTAARRFRNDEDGKVFLQAALEAGEVVWQRGLLRKVGLCHGVAGNAYVFLALYKLTGESKHLQRACAFGRFLYEDADALIAAGDMHGGDRPWSLFEGLAGTACLYLDLADPENAKFPGYEV</sequence>
<keyword evidence="4" id="KW-1185">Reference proteome</keyword>
<organism evidence="3 4">
    <name type="scientific">Klebsormidium nitens</name>
    <name type="common">Green alga</name>
    <name type="synonym">Ulothrix nitens</name>
    <dbReference type="NCBI Taxonomy" id="105231"/>
    <lineage>
        <taxon>Eukaryota</taxon>
        <taxon>Viridiplantae</taxon>
        <taxon>Streptophyta</taxon>
        <taxon>Klebsormidiophyceae</taxon>
        <taxon>Klebsormidiales</taxon>
        <taxon>Klebsormidiaceae</taxon>
        <taxon>Klebsormidium</taxon>
    </lineage>
</organism>
<feature type="binding site" evidence="2">
    <location>
        <position position="280"/>
    </location>
    <ligand>
        <name>Zn(2+)</name>
        <dbReference type="ChEBI" id="CHEBI:29105"/>
    </ligand>
</feature>
<dbReference type="EMBL" id="DF236973">
    <property type="protein sequence ID" value="GAQ79086.1"/>
    <property type="molecule type" value="Genomic_DNA"/>
</dbReference>
<dbReference type="AlphaFoldDB" id="A0A1Y1HR68"/>